<keyword evidence="2" id="KW-1185">Reference proteome</keyword>
<dbReference type="AlphaFoldDB" id="A0A2P6P2T3"/>
<dbReference type="Gramene" id="PRQ16243">
    <property type="protein sequence ID" value="PRQ16243"/>
    <property type="gene ID" value="RchiOBHm_Chr7g0182101"/>
</dbReference>
<comment type="caution">
    <text evidence="1">The sequence shown here is derived from an EMBL/GenBank/DDBJ whole genome shotgun (WGS) entry which is preliminary data.</text>
</comment>
<accession>A0A2P6P2T3</accession>
<protein>
    <submittedName>
        <fullName evidence="1">Uncharacterized protein</fullName>
    </submittedName>
</protein>
<organism evidence="1 2">
    <name type="scientific">Rosa chinensis</name>
    <name type="common">China rose</name>
    <dbReference type="NCBI Taxonomy" id="74649"/>
    <lineage>
        <taxon>Eukaryota</taxon>
        <taxon>Viridiplantae</taxon>
        <taxon>Streptophyta</taxon>
        <taxon>Embryophyta</taxon>
        <taxon>Tracheophyta</taxon>
        <taxon>Spermatophyta</taxon>
        <taxon>Magnoliopsida</taxon>
        <taxon>eudicotyledons</taxon>
        <taxon>Gunneridae</taxon>
        <taxon>Pentapetalae</taxon>
        <taxon>rosids</taxon>
        <taxon>fabids</taxon>
        <taxon>Rosales</taxon>
        <taxon>Rosaceae</taxon>
        <taxon>Rosoideae</taxon>
        <taxon>Rosoideae incertae sedis</taxon>
        <taxon>Rosa</taxon>
    </lineage>
</organism>
<gene>
    <name evidence="1" type="ORF">RchiOBHm_Chr7g0182101</name>
</gene>
<proteinExistence type="predicted"/>
<sequence>MFFNQNPKRLQLTLTFFGPLLNFIQSLGLSFESQLFHLQQLLTDSDSLLAGLELLEPGPEPSPGRVKVVVQLLPRFSHISLLQLRFSQLRCYLLLHPEK</sequence>
<reference evidence="1 2" key="1">
    <citation type="journal article" date="2018" name="Nat. Genet.">
        <title>The Rosa genome provides new insights in the design of modern roses.</title>
        <authorList>
            <person name="Bendahmane M."/>
        </authorList>
    </citation>
    <scope>NUCLEOTIDE SEQUENCE [LARGE SCALE GENOMIC DNA]</scope>
    <source>
        <strain evidence="2">cv. Old Blush</strain>
    </source>
</reference>
<dbReference type="EMBL" id="PDCK01000045">
    <property type="protein sequence ID" value="PRQ16243.1"/>
    <property type="molecule type" value="Genomic_DNA"/>
</dbReference>
<dbReference type="Proteomes" id="UP000238479">
    <property type="component" value="Chromosome 7"/>
</dbReference>
<name>A0A2P6P2T3_ROSCH</name>
<evidence type="ECO:0000313" key="2">
    <source>
        <dbReference type="Proteomes" id="UP000238479"/>
    </source>
</evidence>
<evidence type="ECO:0000313" key="1">
    <source>
        <dbReference type="EMBL" id="PRQ16243.1"/>
    </source>
</evidence>